<name>A0A166HB63_9AGAM</name>
<accession>A0A166HB63</accession>
<feature type="region of interest" description="Disordered" evidence="2">
    <location>
        <begin position="439"/>
        <end position="496"/>
    </location>
</feature>
<evidence type="ECO:0000256" key="1">
    <source>
        <dbReference type="ARBA" id="ARBA00006888"/>
    </source>
</evidence>
<dbReference type="OrthoDB" id="2526683at2759"/>
<feature type="region of interest" description="Disordered" evidence="2">
    <location>
        <begin position="1"/>
        <end position="23"/>
    </location>
</feature>
<dbReference type="STRING" id="436010.A0A166HB63"/>
<feature type="compositionally biased region" description="Polar residues" evidence="2">
    <location>
        <begin position="290"/>
        <end position="314"/>
    </location>
</feature>
<gene>
    <name evidence="3" type="ORF">FIBSPDRAFT_1045978</name>
</gene>
<dbReference type="GO" id="GO:0005829">
    <property type="term" value="C:cytosol"/>
    <property type="evidence" value="ECO:0007669"/>
    <property type="project" value="TreeGrafter"/>
</dbReference>
<feature type="compositionally biased region" description="Basic and acidic residues" evidence="2">
    <location>
        <begin position="318"/>
        <end position="327"/>
    </location>
</feature>
<feature type="compositionally biased region" description="Polar residues" evidence="2">
    <location>
        <begin position="352"/>
        <end position="365"/>
    </location>
</feature>
<feature type="compositionally biased region" description="Low complexity" evidence="2">
    <location>
        <begin position="470"/>
        <end position="489"/>
    </location>
</feature>
<keyword evidence="4" id="KW-1185">Reference proteome</keyword>
<evidence type="ECO:0000313" key="4">
    <source>
        <dbReference type="Proteomes" id="UP000076532"/>
    </source>
</evidence>
<feature type="region of interest" description="Disordered" evidence="2">
    <location>
        <begin position="509"/>
        <end position="546"/>
    </location>
</feature>
<feature type="compositionally biased region" description="Acidic residues" evidence="2">
    <location>
        <begin position="388"/>
        <end position="399"/>
    </location>
</feature>
<proteinExistence type="inferred from homology"/>
<comment type="similarity">
    <text evidence="1">Belongs to the FAM72 family.</text>
</comment>
<dbReference type="PANTHER" id="PTHR31841:SF1">
    <property type="entry name" value="PROTEIN FAM72A-RELATED"/>
    <property type="match status" value="1"/>
</dbReference>
<feature type="region of interest" description="Disordered" evidence="2">
    <location>
        <begin position="290"/>
        <end position="327"/>
    </location>
</feature>
<evidence type="ECO:0000256" key="2">
    <source>
        <dbReference type="SAM" id="MobiDB-lite"/>
    </source>
</evidence>
<feature type="region of interest" description="Disordered" evidence="2">
    <location>
        <begin position="343"/>
        <end position="412"/>
    </location>
</feature>
<dbReference type="Pfam" id="PF14976">
    <property type="entry name" value="YPEH2ZP"/>
    <property type="match status" value="2"/>
</dbReference>
<protein>
    <submittedName>
        <fullName evidence="3">Uncharacterized protein</fullName>
    </submittedName>
</protein>
<evidence type="ECO:0000313" key="3">
    <source>
        <dbReference type="EMBL" id="KZP18671.1"/>
    </source>
</evidence>
<dbReference type="AlphaFoldDB" id="A0A166HB63"/>
<dbReference type="EMBL" id="KV417570">
    <property type="protein sequence ID" value="KZP18671.1"/>
    <property type="molecule type" value="Genomic_DNA"/>
</dbReference>
<organism evidence="3 4">
    <name type="scientific">Athelia psychrophila</name>
    <dbReference type="NCBI Taxonomy" id="1759441"/>
    <lineage>
        <taxon>Eukaryota</taxon>
        <taxon>Fungi</taxon>
        <taxon>Dikarya</taxon>
        <taxon>Basidiomycota</taxon>
        <taxon>Agaricomycotina</taxon>
        <taxon>Agaricomycetes</taxon>
        <taxon>Agaricomycetidae</taxon>
        <taxon>Atheliales</taxon>
        <taxon>Atheliaceae</taxon>
        <taxon>Athelia</taxon>
    </lineage>
</organism>
<dbReference type="InterPro" id="IPR026768">
    <property type="entry name" value="YPEH2ZP"/>
</dbReference>
<dbReference type="Proteomes" id="UP000076532">
    <property type="component" value="Unassembled WGS sequence"/>
</dbReference>
<dbReference type="PANTHER" id="PTHR31841">
    <property type="entry name" value="PROTEIN FAM72A-RELATED"/>
    <property type="match status" value="1"/>
</dbReference>
<sequence length="610" mass="66729">MPGTTFPANVYPSASSSYRPRMSTPVPPVANIIPGFMPNPTRSMADSRPQSQALFNDHPYQPLATYHHPPSTTMYSYHALQPQGPGVWDSNVPTMQYPPTFPPLPPAPPRQHKIWILDCKACGMFLSNRGMKAVLLLRPNVSLYSTDAIPTNCSAFSPNSDAPLQTPISTAEVLSHFASSNANTTLDRTCACLTQTLCCHGCGGMVGYMVVSPCNRCITSTTSNNRATNGHRHVFHSSEVVGSERHYISLEPGVIPYDVNPNPSIPSRANGNVAHPHLHSAPQTFASLIQPSYNTSSSGHASESDENGYSSDMSLSRRRQEWERQERDRRRLTLVPTYSQESLTTRGLRIMDQSQSQSGPRSQLPSWPLMHRSPPPLVLPEISPPQSDFDEDDDEDDEGPPPLIESSPILDNDGGPVYLFESATLALGSLGHEPYRHNVSFQPTYHSHPHNHPSHYIHGPPPLQESHPRASNSSRAGTSSTSSASRGANPGHLNFPEVWFPRNRVVTLEPQGSDNAGEPAGDQTPALLMDKDTDTPDPNDMSPRDSVAAASTVCPQPALRKLCQGEVLYWHHLKRTGEMPGVVDDPRARSPCEIPGMSGRVVREKVFAGR</sequence>
<reference evidence="3 4" key="1">
    <citation type="journal article" date="2016" name="Mol. Biol. Evol.">
        <title>Comparative Genomics of Early-Diverging Mushroom-Forming Fungi Provides Insights into the Origins of Lignocellulose Decay Capabilities.</title>
        <authorList>
            <person name="Nagy L.G."/>
            <person name="Riley R."/>
            <person name="Tritt A."/>
            <person name="Adam C."/>
            <person name="Daum C."/>
            <person name="Floudas D."/>
            <person name="Sun H."/>
            <person name="Yadav J.S."/>
            <person name="Pangilinan J."/>
            <person name="Larsson K.H."/>
            <person name="Matsuura K."/>
            <person name="Barry K."/>
            <person name="Labutti K."/>
            <person name="Kuo R."/>
            <person name="Ohm R.A."/>
            <person name="Bhattacharya S.S."/>
            <person name="Shirouzu T."/>
            <person name="Yoshinaga Y."/>
            <person name="Martin F.M."/>
            <person name="Grigoriev I.V."/>
            <person name="Hibbett D.S."/>
        </authorList>
    </citation>
    <scope>NUCLEOTIDE SEQUENCE [LARGE SCALE GENOMIC DNA]</scope>
    <source>
        <strain evidence="3 4">CBS 109695</strain>
    </source>
</reference>